<sequence>MSFSFGFSGSDYNDEIEYDANVENISSLNKYTDNGTNNIQSNFINPLDSDHLLKDPVVQAQIENYQQFLESLKDVRLTFEKIYTPETKTELFRRELFDIKHQLMTEYDTNSGENDANNLKLDILINEDLKKNVYEGGLKSWECSIDVVDSFAKKNHDQTLLPNLNFNKIKYIVELGCGTSLPTEYIFMQYLLQTNDSFATPSNHGIHFILADYNSSVLRLASLPNLIITWAMLTLSKDQWTDLQRCNDPNIPILDDELLLTNKLLDTFYNDMERRNVKISLISGSWGRKFNQLLYTLIDVNSNEEILLITSETIYQPENLPLISETLIDVHEKFLNQNHILVAAKDIYFGVGGSILDFQKYLIDRNINFVTFKINAGLKRSIVYI</sequence>
<evidence type="ECO:0000313" key="2">
    <source>
        <dbReference type="Proteomes" id="UP001306508"/>
    </source>
</evidence>
<reference evidence="2" key="1">
    <citation type="submission" date="2023-07" db="EMBL/GenBank/DDBJ databases">
        <title>A draft genome of Kazachstania heterogenica Y-27499.</title>
        <authorList>
            <person name="Donic C."/>
            <person name="Kralova J.S."/>
            <person name="Fidel L."/>
            <person name="Ben-Dor S."/>
            <person name="Jung S."/>
        </authorList>
    </citation>
    <scope>NUCLEOTIDE SEQUENCE [LARGE SCALE GENOMIC DNA]</scope>
    <source>
        <strain evidence="2">Y27499</strain>
    </source>
</reference>
<evidence type="ECO:0000313" key="1">
    <source>
        <dbReference type="EMBL" id="KAK5779240.1"/>
    </source>
</evidence>
<dbReference type="EMBL" id="JAWIZZ010000047">
    <property type="protein sequence ID" value="KAK5779240.1"/>
    <property type="molecule type" value="Genomic_DNA"/>
</dbReference>
<gene>
    <name evidence="1" type="ORF">RI543_003128</name>
</gene>
<comment type="caution">
    <text evidence="1">The sequence shown here is derived from an EMBL/GenBank/DDBJ whole genome shotgun (WGS) entry which is preliminary data.</text>
</comment>
<proteinExistence type="predicted"/>
<protein>
    <recommendedName>
        <fullName evidence="3">Histidine protein methyltransferase 1</fullName>
    </recommendedName>
</protein>
<evidence type="ECO:0008006" key="3">
    <source>
        <dbReference type="Google" id="ProtNLM"/>
    </source>
</evidence>
<organism evidence="1 2">
    <name type="scientific">Arxiozyma heterogenica</name>
    <dbReference type="NCBI Taxonomy" id="278026"/>
    <lineage>
        <taxon>Eukaryota</taxon>
        <taxon>Fungi</taxon>
        <taxon>Dikarya</taxon>
        <taxon>Ascomycota</taxon>
        <taxon>Saccharomycotina</taxon>
        <taxon>Saccharomycetes</taxon>
        <taxon>Saccharomycetales</taxon>
        <taxon>Saccharomycetaceae</taxon>
        <taxon>Arxiozyma</taxon>
    </lineage>
</organism>
<name>A0AAN7WGK2_9SACH</name>
<dbReference type="InterPro" id="IPR029063">
    <property type="entry name" value="SAM-dependent_MTases_sf"/>
</dbReference>
<dbReference type="Proteomes" id="UP001306508">
    <property type="component" value="Unassembled WGS sequence"/>
</dbReference>
<dbReference type="AlphaFoldDB" id="A0AAN7WGK2"/>
<accession>A0AAN7WGK2</accession>
<dbReference type="Gene3D" id="3.40.50.150">
    <property type="entry name" value="Vaccinia Virus protein VP39"/>
    <property type="match status" value="1"/>
</dbReference>
<keyword evidence="2" id="KW-1185">Reference proteome</keyword>